<sequence length="105" mass="11958">MGTDDLDELEDSLDGFGENVGQTEENQITADDVFPAAFMEQYTNYGSLQEFFDDSRWDIESEDDLDAVPTDEFDEHVANNTNFGDWEEMKSRAGAEWMGRQLKGN</sequence>
<accession>A0ABD5Q4P0</accession>
<reference evidence="2 3" key="1">
    <citation type="journal article" date="2019" name="Int. J. Syst. Evol. Microbiol.">
        <title>The Global Catalogue of Microorganisms (GCM) 10K type strain sequencing project: providing services to taxonomists for standard genome sequencing and annotation.</title>
        <authorList>
            <consortium name="The Broad Institute Genomics Platform"/>
            <consortium name="The Broad Institute Genome Sequencing Center for Infectious Disease"/>
            <person name="Wu L."/>
            <person name="Ma J."/>
        </authorList>
    </citation>
    <scope>NUCLEOTIDE SEQUENCE [LARGE SCALE GENOMIC DNA]</scope>
    <source>
        <strain evidence="2 3">XZYJ18</strain>
    </source>
</reference>
<evidence type="ECO:0000256" key="1">
    <source>
        <dbReference type="SAM" id="MobiDB-lite"/>
    </source>
</evidence>
<gene>
    <name evidence="2" type="ORF">ACFO9K_15090</name>
</gene>
<feature type="compositionally biased region" description="Acidic residues" evidence="1">
    <location>
        <begin position="1"/>
        <end position="13"/>
    </location>
</feature>
<feature type="region of interest" description="Disordered" evidence="1">
    <location>
        <begin position="1"/>
        <end position="28"/>
    </location>
</feature>
<name>A0ABD5Q4P0_9EURY</name>
<dbReference type="GeneID" id="73043697"/>
<evidence type="ECO:0000313" key="3">
    <source>
        <dbReference type="Proteomes" id="UP001595945"/>
    </source>
</evidence>
<proteinExistence type="predicted"/>
<evidence type="ECO:0000313" key="2">
    <source>
        <dbReference type="EMBL" id="MFC4825583.1"/>
    </source>
</evidence>
<dbReference type="RefSeq" id="WP_254268766.1">
    <property type="nucleotide sequence ID" value="NZ_CP100400.1"/>
</dbReference>
<keyword evidence="3" id="KW-1185">Reference proteome</keyword>
<dbReference type="Proteomes" id="UP001595945">
    <property type="component" value="Unassembled WGS sequence"/>
</dbReference>
<protein>
    <submittedName>
        <fullName evidence="2">Uncharacterized protein</fullName>
    </submittedName>
</protein>
<comment type="caution">
    <text evidence="2">The sequence shown here is derived from an EMBL/GenBank/DDBJ whole genome shotgun (WGS) entry which is preliminary data.</text>
</comment>
<dbReference type="EMBL" id="JBHSHT010000002">
    <property type="protein sequence ID" value="MFC4825583.1"/>
    <property type="molecule type" value="Genomic_DNA"/>
</dbReference>
<organism evidence="2 3">
    <name type="scientific">Halorussus aquaticus</name>
    <dbReference type="NCBI Taxonomy" id="2953748"/>
    <lineage>
        <taxon>Archaea</taxon>
        <taxon>Methanobacteriati</taxon>
        <taxon>Methanobacteriota</taxon>
        <taxon>Stenosarchaea group</taxon>
        <taxon>Halobacteria</taxon>
        <taxon>Halobacteriales</taxon>
        <taxon>Haladaptataceae</taxon>
        <taxon>Halorussus</taxon>
    </lineage>
</organism>
<dbReference type="AlphaFoldDB" id="A0ABD5Q4P0"/>